<dbReference type="EMBL" id="JASBWT010000016">
    <property type="protein sequence ID" value="KAJ9097684.1"/>
    <property type="molecule type" value="Genomic_DNA"/>
</dbReference>
<dbReference type="Proteomes" id="UP001227268">
    <property type="component" value="Unassembled WGS sequence"/>
</dbReference>
<protein>
    <submittedName>
        <fullName evidence="1">Uncharacterized protein</fullName>
    </submittedName>
</protein>
<proteinExistence type="predicted"/>
<organism evidence="1 2">
    <name type="scientific">Naganishia friedmannii</name>
    <dbReference type="NCBI Taxonomy" id="89922"/>
    <lineage>
        <taxon>Eukaryota</taxon>
        <taxon>Fungi</taxon>
        <taxon>Dikarya</taxon>
        <taxon>Basidiomycota</taxon>
        <taxon>Agaricomycotina</taxon>
        <taxon>Tremellomycetes</taxon>
        <taxon>Filobasidiales</taxon>
        <taxon>Filobasidiaceae</taxon>
        <taxon>Naganishia</taxon>
    </lineage>
</organism>
<keyword evidence="2" id="KW-1185">Reference proteome</keyword>
<accession>A0ACC2VEU2</accession>
<gene>
    <name evidence="1" type="ORF">QFC21_004721</name>
</gene>
<reference evidence="1" key="1">
    <citation type="submission" date="2023-04" db="EMBL/GenBank/DDBJ databases">
        <title>Draft Genome sequencing of Naganishia species isolated from polar environments using Oxford Nanopore Technology.</title>
        <authorList>
            <person name="Leo P."/>
            <person name="Venkateswaran K."/>
        </authorList>
    </citation>
    <scope>NUCLEOTIDE SEQUENCE</scope>
    <source>
        <strain evidence="1">MNA-CCFEE 5423</strain>
    </source>
</reference>
<evidence type="ECO:0000313" key="2">
    <source>
        <dbReference type="Proteomes" id="UP001227268"/>
    </source>
</evidence>
<comment type="caution">
    <text evidence="1">The sequence shown here is derived from an EMBL/GenBank/DDBJ whole genome shotgun (WGS) entry which is preliminary data.</text>
</comment>
<name>A0ACC2VEU2_9TREE</name>
<evidence type="ECO:0000313" key="1">
    <source>
        <dbReference type="EMBL" id="KAJ9097684.1"/>
    </source>
</evidence>
<sequence length="267" mass="29007">MSWWSGQTVRGVPPRLTSKHVISPDHVFLDLMFSRSSSRYDSARSPSWTPSGLAFDYAFSNPYAHPGPRTVQSAVEPDSAQSPTLVNIDAVVGSEILLDARQDDQARNIVVIEKMTDGDGGNALARMPQGSSGFWGLGIDPTAPMNSIITSVKSTQSALNFTVGLDMRAWSSDLNAEAGKIHWGAAPVSAWEGSFNWVKTLGVSPFWAFKVEKFTLHGHDISGKSLMALVDPGYNAIVVPTAVAEQVYSQVKASKVHPEFTNRWVRS</sequence>